<dbReference type="EMBL" id="NJES01000003">
    <property type="protein sequence ID" value="PHH81079.1"/>
    <property type="molecule type" value="Genomic_DNA"/>
</dbReference>
<dbReference type="AlphaFoldDB" id="A0A2C5XZI4"/>
<evidence type="ECO:0000313" key="2">
    <source>
        <dbReference type="Proteomes" id="UP000226431"/>
    </source>
</evidence>
<keyword evidence="2" id="KW-1185">Reference proteome</keyword>
<protein>
    <submittedName>
        <fullName evidence="1">Uncharacterized protein</fullName>
    </submittedName>
</protein>
<organism evidence="1 2">
    <name type="scientific">Ophiocordyceps camponoti-rufipedis</name>
    <dbReference type="NCBI Taxonomy" id="2004952"/>
    <lineage>
        <taxon>Eukaryota</taxon>
        <taxon>Fungi</taxon>
        <taxon>Dikarya</taxon>
        <taxon>Ascomycota</taxon>
        <taxon>Pezizomycotina</taxon>
        <taxon>Sordariomycetes</taxon>
        <taxon>Hypocreomycetidae</taxon>
        <taxon>Hypocreales</taxon>
        <taxon>Ophiocordycipitaceae</taxon>
        <taxon>Ophiocordyceps</taxon>
    </lineage>
</organism>
<dbReference type="Proteomes" id="UP000226431">
    <property type="component" value="Unassembled WGS sequence"/>
</dbReference>
<sequence length="126" mass="14069">MYDYDLAAERVLVHTTSTHVLGDATLERNLLRISDLDQMRHSTTGPSRRALLARAMAAVSGVYAYTSGGSERTPTTGRLYRRGLTMQTVFRILDALAMTPGYMYGHQQKMVAARELMQGMFEAHRG</sequence>
<accession>A0A2C5XZI4</accession>
<proteinExistence type="predicted"/>
<comment type="caution">
    <text evidence="1">The sequence shown here is derived from an EMBL/GenBank/DDBJ whole genome shotgun (WGS) entry which is preliminary data.</text>
</comment>
<gene>
    <name evidence="1" type="ORF">CDD80_3361</name>
</gene>
<evidence type="ECO:0000313" key="1">
    <source>
        <dbReference type="EMBL" id="PHH81079.1"/>
    </source>
</evidence>
<name>A0A2C5XZI4_9HYPO</name>
<reference evidence="1 2" key="1">
    <citation type="submission" date="2017-06" db="EMBL/GenBank/DDBJ databases">
        <title>Ant-infecting Ophiocordyceps genomes reveal a high diversity of potential behavioral manipulation genes and a possible major role for enterotoxins.</title>
        <authorList>
            <person name="De Bekker C."/>
            <person name="Evans H.C."/>
            <person name="Brachmann A."/>
            <person name="Hughes D.P."/>
        </authorList>
    </citation>
    <scope>NUCLEOTIDE SEQUENCE [LARGE SCALE GENOMIC DNA]</scope>
    <source>
        <strain evidence="1 2">Map16</strain>
    </source>
</reference>